<reference evidence="12 13" key="1">
    <citation type="journal article" date="2016" name="Nat. Commun.">
        <title>Thousands of microbial genomes shed light on interconnected biogeochemical processes in an aquifer system.</title>
        <authorList>
            <person name="Anantharaman K."/>
            <person name="Brown C.T."/>
            <person name="Hug L.A."/>
            <person name="Sharon I."/>
            <person name="Castelle C.J."/>
            <person name="Probst A.J."/>
            <person name="Thomas B.C."/>
            <person name="Singh A."/>
            <person name="Wilkins M.J."/>
            <person name="Karaoz U."/>
            <person name="Brodie E.L."/>
            <person name="Williams K.H."/>
            <person name="Hubbard S.S."/>
            <person name="Banfield J.F."/>
        </authorList>
    </citation>
    <scope>NUCLEOTIDE SEQUENCE [LARGE SCALE GENOMIC DNA]</scope>
</reference>
<evidence type="ECO:0000256" key="5">
    <source>
        <dbReference type="ARBA" id="ARBA00022801"/>
    </source>
</evidence>
<dbReference type="FunFam" id="1.10.340.30:FF:000001">
    <property type="entry name" value="Endonuclease III"/>
    <property type="match status" value="1"/>
</dbReference>
<dbReference type="GO" id="GO:0046872">
    <property type="term" value="F:metal ion binding"/>
    <property type="evidence" value="ECO:0007669"/>
    <property type="project" value="UniProtKB-KW"/>
</dbReference>
<dbReference type="PANTHER" id="PTHR10359:SF18">
    <property type="entry name" value="ENDONUCLEASE III"/>
    <property type="match status" value="1"/>
</dbReference>
<keyword evidence="2" id="KW-0004">4Fe-4S</keyword>
<evidence type="ECO:0000256" key="10">
    <source>
        <dbReference type="HAMAP-Rule" id="MF_00942"/>
    </source>
</evidence>
<dbReference type="GO" id="GO:0140078">
    <property type="term" value="F:class I DNA-(apurinic or apyrimidinic site) endonuclease activity"/>
    <property type="evidence" value="ECO:0007669"/>
    <property type="project" value="UniProtKB-EC"/>
</dbReference>
<dbReference type="InterPro" id="IPR004036">
    <property type="entry name" value="Endonuclease-III-like_CS2"/>
</dbReference>
<name>A0A1F6EXN0_9BACT</name>
<keyword evidence="9 10" id="KW-0326">Glycosidase</keyword>
<comment type="similarity">
    <text evidence="1 10">Belongs to the Nth/MutY family.</text>
</comment>
<keyword evidence="10" id="KW-0238">DNA-binding</keyword>
<evidence type="ECO:0000256" key="6">
    <source>
        <dbReference type="ARBA" id="ARBA00023004"/>
    </source>
</evidence>
<dbReference type="GO" id="GO:0019104">
    <property type="term" value="F:DNA N-glycosylase activity"/>
    <property type="evidence" value="ECO:0007669"/>
    <property type="project" value="UniProtKB-UniRule"/>
</dbReference>
<keyword evidence="5 10" id="KW-0378">Hydrolase</keyword>
<evidence type="ECO:0000256" key="4">
    <source>
        <dbReference type="ARBA" id="ARBA00022763"/>
    </source>
</evidence>
<keyword evidence="10" id="KW-0456">Lyase</keyword>
<dbReference type="Pfam" id="PF00633">
    <property type="entry name" value="HHH"/>
    <property type="match status" value="1"/>
</dbReference>
<evidence type="ECO:0000256" key="9">
    <source>
        <dbReference type="ARBA" id="ARBA00023295"/>
    </source>
</evidence>
<evidence type="ECO:0000259" key="11">
    <source>
        <dbReference type="SMART" id="SM00478"/>
    </source>
</evidence>
<dbReference type="AlphaFoldDB" id="A0A1F6EXN0"/>
<keyword evidence="8 10" id="KW-0234">DNA repair</keyword>
<dbReference type="SUPFAM" id="SSF48150">
    <property type="entry name" value="DNA-glycosylase"/>
    <property type="match status" value="1"/>
</dbReference>
<dbReference type="PANTHER" id="PTHR10359">
    <property type="entry name" value="A/G-SPECIFIC ADENINE GLYCOSYLASE/ENDONUCLEASE III"/>
    <property type="match status" value="1"/>
</dbReference>
<dbReference type="EMBL" id="MFLW01000010">
    <property type="protein sequence ID" value="OGG78374.1"/>
    <property type="molecule type" value="Genomic_DNA"/>
</dbReference>
<dbReference type="Pfam" id="PF00730">
    <property type="entry name" value="HhH-GPD"/>
    <property type="match status" value="1"/>
</dbReference>
<dbReference type="Gene3D" id="1.10.340.30">
    <property type="entry name" value="Hypothetical protein, domain 2"/>
    <property type="match status" value="1"/>
</dbReference>
<organism evidence="12 13">
    <name type="scientific">Candidatus Kaiserbacteria bacterium RIFCSPLOWO2_01_FULL_52_12b</name>
    <dbReference type="NCBI Taxonomy" id="1798509"/>
    <lineage>
        <taxon>Bacteria</taxon>
        <taxon>Candidatus Kaiseribacteriota</taxon>
    </lineage>
</organism>
<keyword evidence="6" id="KW-0408">Iron</keyword>
<dbReference type="Proteomes" id="UP000178811">
    <property type="component" value="Unassembled WGS sequence"/>
</dbReference>
<sequence>MSRKERVLRAKKIVAYLKKAYPIPKSELIHRTSFQFVAAVILSAQCTDKAVNKLTASLFEKYKTPKDFASAKLATFTQEISSIPFFRNKAKAIIGSAKEIEARHGSTVPRTEKELVALPGIGYKTAHVILGELYDVWEGIPTDTHVKRFTKRFDLTDNTDLTKISKDLEALIPKKDWKYVNNGLVLYGRYVCPARPHDCEKHSLTKLWPPAALRWPKTK</sequence>
<evidence type="ECO:0000256" key="2">
    <source>
        <dbReference type="ARBA" id="ARBA00022485"/>
    </source>
</evidence>
<evidence type="ECO:0000256" key="3">
    <source>
        <dbReference type="ARBA" id="ARBA00022723"/>
    </source>
</evidence>
<feature type="domain" description="HhH-GPD" evidence="11">
    <location>
        <begin position="42"/>
        <end position="190"/>
    </location>
</feature>
<dbReference type="InterPro" id="IPR000445">
    <property type="entry name" value="HhH_motif"/>
</dbReference>
<comment type="caution">
    <text evidence="12">The sequence shown here is derived from an EMBL/GenBank/DDBJ whole genome shotgun (WGS) entry which is preliminary data.</text>
</comment>
<dbReference type="GO" id="GO:0051539">
    <property type="term" value="F:4 iron, 4 sulfur cluster binding"/>
    <property type="evidence" value="ECO:0007669"/>
    <property type="project" value="UniProtKB-KW"/>
</dbReference>
<dbReference type="PROSITE" id="PS01155">
    <property type="entry name" value="ENDONUCLEASE_III_2"/>
    <property type="match status" value="1"/>
</dbReference>
<dbReference type="EC" id="4.2.99.18" evidence="10"/>
<dbReference type="HAMAP" id="MF_00942">
    <property type="entry name" value="Nth"/>
    <property type="match status" value="1"/>
</dbReference>
<dbReference type="InterPro" id="IPR011257">
    <property type="entry name" value="DNA_glycosylase"/>
</dbReference>
<keyword evidence="4 10" id="KW-0227">DNA damage</keyword>
<protein>
    <recommendedName>
        <fullName evidence="10">Endonuclease III</fullName>
        <ecNumber evidence="10">4.2.99.18</ecNumber>
    </recommendedName>
    <alternativeName>
        <fullName evidence="10">DNA-(apurinic or apyrimidinic site) lyase</fullName>
    </alternativeName>
</protein>
<dbReference type="GO" id="GO:0006285">
    <property type="term" value="P:base-excision repair, AP site formation"/>
    <property type="evidence" value="ECO:0007669"/>
    <property type="project" value="TreeGrafter"/>
</dbReference>
<keyword evidence="3" id="KW-0479">Metal-binding</keyword>
<comment type="cofactor">
    <cofactor evidence="10">
        <name>[4Fe-4S] cluster</name>
        <dbReference type="ChEBI" id="CHEBI:49883"/>
    </cofactor>
    <text evidence="10">Binds 1 [4Fe-4S] cluster.</text>
</comment>
<keyword evidence="7" id="KW-0411">Iron-sulfur</keyword>
<evidence type="ECO:0000256" key="1">
    <source>
        <dbReference type="ARBA" id="ARBA00008343"/>
    </source>
</evidence>
<dbReference type="CDD" id="cd00056">
    <property type="entry name" value="ENDO3c"/>
    <property type="match status" value="1"/>
</dbReference>
<dbReference type="PIRSF" id="PIRSF001435">
    <property type="entry name" value="Nth"/>
    <property type="match status" value="1"/>
</dbReference>
<dbReference type="InterPro" id="IPR023170">
    <property type="entry name" value="HhH_base_excis_C"/>
</dbReference>
<dbReference type="InterPro" id="IPR003265">
    <property type="entry name" value="HhH-GPD_domain"/>
</dbReference>
<evidence type="ECO:0000256" key="7">
    <source>
        <dbReference type="ARBA" id="ARBA00023014"/>
    </source>
</evidence>
<evidence type="ECO:0000313" key="13">
    <source>
        <dbReference type="Proteomes" id="UP000178811"/>
    </source>
</evidence>
<dbReference type="Gene3D" id="1.10.1670.10">
    <property type="entry name" value="Helix-hairpin-Helix base-excision DNA repair enzymes (C-terminal)"/>
    <property type="match status" value="1"/>
</dbReference>
<comment type="function">
    <text evidence="10">DNA repair enzyme that has both DNA N-glycosylase activity and AP-lyase activity. The DNA N-glycosylase activity releases various damaged pyrimidines from DNA by cleaving the N-glycosidic bond, leaving an AP (apurinic/apyrimidinic) site. The AP-lyase activity cleaves the phosphodiester bond 3' to the AP site by a beta-elimination, leaving a 3'-terminal unsaturated sugar and a product with a terminal 5'-phosphate.</text>
</comment>
<dbReference type="SMART" id="SM00478">
    <property type="entry name" value="ENDO3c"/>
    <property type="match status" value="1"/>
</dbReference>
<comment type="catalytic activity">
    <reaction evidence="10">
        <text>2'-deoxyribonucleotide-(2'-deoxyribose 5'-phosphate)-2'-deoxyribonucleotide-DNA = a 3'-end 2'-deoxyribonucleotide-(2,3-dehydro-2,3-deoxyribose 5'-phosphate)-DNA + a 5'-end 5'-phospho-2'-deoxyribonucleoside-DNA + H(+)</text>
        <dbReference type="Rhea" id="RHEA:66592"/>
        <dbReference type="Rhea" id="RHEA-COMP:13180"/>
        <dbReference type="Rhea" id="RHEA-COMP:16897"/>
        <dbReference type="Rhea" id="RHEA-COMP:17067"/>
        <dbReference type="ChEBI" id="CHEBI:15378"/>
        <dbReference type="ChEBI" id="CHEBI:136412"/>
        <dbReference type="ChEBI" id="CHEBI:157695"/>
        <dbReference type="ChEBI" id="CHEBI:167181"/>
        <dbReference type="EC" id="4.2.99.18"/>
    </reaction>
</comment>
<gene>
    <name evidence="10" type="primary">nth</name>
    <name evidence="12" type="ORF">A3A36_01390</name>
</gene>
<accession>A0A1F6EXN0</accession>
<proteinExistence type="inferred from homology"/>
<evidence type="ECO:0000256" key="8">
    <source>
        <dbReference type="ARBA" id="ARBA00023204"/>
    </source>
</evidence>
<dbReference type="GO" id="GO:0003677">
    <property type="term" value="F:DNA binding"/>
    <property type="evidence" value="ECO:0007669"/>
    <property type="project" value="UniProtKB-UniRule"/>
</dbReference>
<dbReference type="InterPro" id="IPR005759">
    <property type="entry name" value="Nth"/>
</dbReference>
<evidence type="ECO:0000313" key="12">
    <source>
        <dbReference type="EMBL" id="OGG78374.1"/>
    </source>
</evidence>
<comment type="caution">
    <text evidence="10">Lacks conserved residue(s) required for the propagation of feature annotation.</text>
</comment>